<dbReference type="InterPro" id="IPR010921">
    <property type="entry name" value="Trp_repressor/repl_initiator"/>
</dbReference>
<keyword evidence="2" id="KW-1185">Reference proteome</keyword>
<name>A0ABM8H6Z8_9MICO</name>
<evidence type="ECO:0000313" key="1">
    <source>
        <dbReference type="EMBL" id="BDZ56601.1"/>
    </source>
</evidence>
<gene>
    <name evidence="1" type="ORF">GCM10025872_02580</name>
</gene>
<dbReference type="EMBL" id="AP027735">
    <property type="protein sequence ID" value="BDZ56601.1"/>
    <property type="molecule type" value="Genomic_DNA"/>
</dbReference>
<dbReference type="SUPFAM" id="SSF48295">
    <property type="entry name" value="TrpR-like"/>
    <property type="match status" value="1"/>
</dbReference>
<evidence type="ECO:0008006" key="3">
    <source>
        <dbReference type="Google" id="ProtNLM"/>
    </source>
</evidence>
<evidence type="ECO:0000313" key="2">
    <source>
        <dbReference type="Proteomes" id="UP001321421"/>
    </source>
</evidence>
<protein>
    <recommendedName>
        <fullName evidence="3">Helix-turn-helix domain-containing protein</fullName>
    </recommendedName>
</protein>
<dbReference type="Proteomes" id="UP001321421">
    <property type="component" value="Chromosome"/>
</dbReference>
<organism evidence="1 2">
    <name type="scientific">Barrientosiimonas endolithica</name>
    <dbReference type="NCBI Taxonomy" id="1535208"/>
    <lineage>
        <taxon>Bacteria</taxon>
        <taxon>Bacillati</taxon>
        <taxon>Actinomycetota</taxon>
        <taxon>Actinomycetes</taxon>
        <taxon>Micrococcales</taxon>
        <taxon>Dermacoccaceae</taxon>
        <taxon>Barrientosiimonas</taxon>
    </lineage>
</organism>
<sequence length="158" mass="17697">MCDGPLPKWCKCTIWCRQSARCCGSSRIETPGWCTGYRDDVDEDRVGQARQALSRELLGAEIRTTRIALANLALAVRNMEERVDQWAKRRPGSVTDEVFLLQTMKDLGQLKRRSDAAVKQLAIHAVRDRGLSARMVARELGIAHTTITRWVEASSAGQ</sequence>
<proteinExistence type="predicted"/>
<reference evidence="2" key="1">
    <citation type="journal article" date="2019" name="Int. J. Syst. Evol. Microbiol.">
        <title>The Global Catalogue of Microorganisms (GCM) 10K type strain sequencing project: providing services to taxonomists for standard genome sequencing and annotation.</title>
        <authorList>
            <consortium name="The Broad Institute Genomics Platform"/>
            <consortium name="The Broad Institute Genome Sequencing Center for Infectious Disease"/>
            <person name="Wu L."/>
            <person name="Ma J."/>
        </authorList>
    </citation>
    <scope>NUCLEOTIDE SEQUENCE [LARGE SCALE GENOMIC DNA]</scope>
    <source>
        <strain evidence="2">NBRC 110608</strain>
    </source>
</reference>
<accession>A0ABM8H6Z8</accession>